<evidence type="ECO:0000259" key="8">
    <source>
        <dbReference type="Pfam" id="PF01979"/>
    </source>
</evidence>
<keyword evidence="4" id="KW-0378">Hydrolase</keyword>
<accession>A0A918X5X3</accession>
<keyword evidence="3" id="KW-0479">Metal-binding</keyword>
<dbReference type="PANTHER" id="PTHR42752">
    <property type="entry name" value="IMIDAZOLONEPROPIONASE"/>
    <property type="match status" value="1"/>
</dbReference>
<name>A0A918X5X3_9ACTN</name>
<dbReference type="InterPro" id="IPR011059">
    <property type="entry name" value="Metal-dep_hydrolase_composite"/>
</dbReference>
<keyword evidence="7" id="KW-0408">Iron</keyword>
<evidence type="ECO:0000256" key="3">
    <source>
        <dbReference type="ARBA" id="ARBA00022723"/>
    </source>
</evidence>
<dbReference type="SUPFAM" id="SSF51338">
    <property type="entry name" value="Composite domain of metallo-dependent hydrolases"/>
    <property type="match status" value="1"/>
</dbReference>
<evidence type="ECO:0000313" key="9">
    <source>
        <dbReference type="EMBL" id="GHD14490.1"/>
    </source>
</evidence>
<dbReference type="GO" id="GO:0019556">
    <property type="term" value="P:L-histidine catabolic process to glutamate and formamide"/>
    <property type="evidence" value="ECO:0007669"/>
    <property type="project" value="InterPro"/>
</dbReference>
<sequence>MSISLLTNIGRLWTGTEMLTKAAILLNEDRIAWVGPAAELPQQVPGVVEDLTDVDEVVNIGGGLVTPGLIDAHCHPVYAGDRYAEVSMRANGASHGDIFAAGGGVSTTVTITRGTDPWTLCNAVRERLRHWVLGGATTVEAKTGYHLTRDGELADVRLLRSLEEEPGMPRINVTFFPAHGVPPEFFGRPKEYVATAASWLSDASTAGADGVDIYCDNQQFTTEDAHMLLGVGQSVGLRTTLHACSRPRHGAVRMAAEMGCSSVDLLHETDDEDILALTSTRTPVVACPTTSLSEHRRPPVRTLLDHGVPVGLGTDHNPGQSGATSMPLVMSLAISMFEMTVQEALTAATLGSAHALGLTDRGVLAPGCLADLVQWDADHEGAFGWSMGLQTLRVWQGGRTIR</sequence>
<dbReference type="PANTHER" id="PTHR42752:SF1">
    <property type="entry name" value="IMIDAZOLONEPROPIONASE-RELATED"/>
    <property type="match status" value="1"/>
</dbReference>
<evidence type="ECO:0000313" key="10">
    <source>
        <dbReference type="Proteomes" id="UP000654947"/>
    </source>
</evidence>
<dbReference type="Gene3D" id="3.20.20.140">
    <property type="entry name" value="Metal-dependent hydrolases"/>
    <property type="match status" value="1"/>
</dbReference>
<dbReference type="InterPro" id="IPR006680">
    <property type="entry name" value="Amidohydro-rel"/>
</dbReference>
<dbReference type="AlphaFoldDB" id="A0A918X5X3"/>
<evidence type="ECO:0000256" key="7">
    <source>
        <dbReference type="ARBA" id="ARBA00023004"/>
    </source>
</evidence>
<dbReference type="Proteomes" id="UP000654947">
    <property type="component" value="Unassembled WGS sequence"/>
</dbReference>
<proteinExistence type="predicted"/>
<reference evidence="9 10" key="1">
    <citation type="journal article" date="2014" name="Int. J. Syst. Evol. Microbiol.">
        <title>Complete genome sequence of Corynebacterium casei LMG S-19264T (=DSM 44701T), isolated from a smear-ripened cheese.</title>
        <authorList>
            <consortium name="US DOE Joint Genome Institute (JGI-PGF)"/>
            <person name="Walter F."/>
            <person name="Albersmeier A."/>
            <person name="Kalinowski J."/>
            <person name="Ruckert C."/>
        </authorList>
    </citation>
    <scope>NUCLEOTIDE SEQUENCE [LARGE SCALE GENOMIC DNA]</scope>
    <source>
        <strain evidence="9 10">KCTC 19473</strain>
    </source>
</reference>
<dbReference type="RefSeq" id="WP_017575273.1">
    <property type="nucleotide sequence ID" value="NZ_BMXL01000001.1"/>
</dbReference>
<dbReference type="EC" id="3.5.2.7" evidence="2"/>
<evidence type="ECO:0000256" key="5">
    <source>
        <dbReference type="ARBA" id="ARBA00022808"/>
    </source>
</evidence>
<protein>
    <recommendedName>
        <fullName evidence="2">imidazolonepropionase</fullName>
        <ecNumber evidence="2">3.5.2.7</ecNumber>
    </recommendedName>
</protein>
<gene>
    <name evidence="9" type="primary">hutI</name>
    <name evidence="9" type="ORF">GCM10007147_00580</name>
</gene>
<organism evidence="9 10">
    <name type="scientific">Nocardiopsis kunsanensis</name>
    <dbReference type="NCBI Taxonomy" id="141693"/>
    <lineage>
        <taxon>Bacteria</taxon>
        <taxon>Bacillati</taxon>
        <taxon>Actinomycetota</taxon>
        <taxon>Actinomycetes</taxon>
        <taxon>Streptosporangiales</taxon>
        <taxon>Nocardiopsidaceae</taxon>
        <taxon>Nocardiopsis</taxon>
    </lineage>
</organism>
<comment type="pathway">
    <text evidence="1">Amino-acid degradation.</text>
</comment>
<dbReference type="InterPro" id="IPR032466">
    <property type="entry name" value="Metal_Hydrolase"/>
</dbReference>
<dbReference type="EMBL" id="BMXL01000001">
    <property type="protein sequence ID" value="GHD14490.1"/>
    <property type="molecule type" value="Genomic_DNA"/>
</dbReference>
<dbReference type="SUPFAM" id="SSF51556">
    <property type="entry name" value="Metallo-dependent hydrolases"/>
    <property type="match status" value="1"/>
</dbReference>
<evidence type="ECO:0000256" key="2">
    <source>
        <dbReference type="ARBA" id="ARBA00012864"/>
    </source>
</evidence>
<evidence type="ECO:0000256" key="6">
    <source>
        <dbReference type="ARBA" id="ARBA00022833"/>
    </source>
</evidence>
<dbReference type="GO" id="GO:0046872">
    <property type="term" value="F:metal ion binding"/>
    <property type="evidence" value="ECO:0007669"/>
    <property type="project" value="UniProtKB-KW"/>
</dbReference>
<keyword evidence="5" id="KW-0369">Histidine metabolism</keyword>
<evidence type="ECO:0000256" key="4">
    <source>
        <dbReference type="ARBA" id="ARBA00022801"/>
    </source>
</evidence>
<dbReference type="InterPro" id="IPR005920">
    <property type="entry name" value="HutI"/>
</dbReference>
<comment type="caution">
    <text evidence="9">The sequence shown here is derived from an EMBL/GenBank/DDBJ whole genome shotgun (WGS) entry which is preliminary data.</text>
</comment>
<keyword evidence="6" id="KW-0862">Zinc</keyword>
<feature type="domain" description="Amidohydrolase-related" evidence="8">
    <location>
        <begin position="271"/>
        <end position="378"/>
    </location>
</feature>
<dbReference type="Gene3D" id="2.30.40.10">
    <property type="entry name" value="Urease, subunit C, domain 1"/>
    <property type="match status" value="1"/>
</dbReference>
<dbReference type="Pfam" id="PF01979">
    <property type="entry name" value="Amidohydro_1"/>
    <property type="match status" value="1"/>
</dbReference>
<evidence type="ECO:0000256" key="1">
    <source>
        <dbReference type="ARBA" id="ARBA00005023"/>
    </source>
</evidence>
<dbReference type="GO" id="GO:0050480">
    <property type="term" value="F:imidazolonepropionase activity"/>
    <property type="evidence" value="ECO:0007669"/>
    <property type="project" value="UniProtKB-EC"/>
</dbReference>
<keyword evidence="10" id="KW-1185">Reference proteome</keyword>
<dbReference type="GO" id="GO:0005737">
    <property type="term" value="C:cytoplasm"/>
    <property type="evidence" value="ECO:0007669"/>
    <property type="project" value="InterPro"/>
</dbReference>